<evidence type="ECO:0000313" key="1">
    <source>
        <dbReference type="EMBL" id="QSF43498.1"/>
    </source>
</evidence>
<proteinExistence type="predicted"/>
<organism evidence="1 2">
    <name type="scientific">Paenibacillus tianjinensis</name>
    <dbReference type="NCBI Taxonomy" id="2810347"/>
    <lineage>
        <taxon>Bacteria</taxon>
        <taxon>Bacillati</taxon>
        <taxon>Bacillota</taxon>
        <taxon>Bacilli</taxon>
        <taxon>Bacillales</taxon>
        <taxon>Paenibacillaceae</taxon>
        <taxon>Paenibacillus</taxon>
    </lineage>
</organism>
<accession>A0ABX7L9T9</accession>
<protein>
    <submittedName>
        <fullName evidence="1">Uncharacterized protein</fullName>
    </submittedName>
</protein>
<keyword evidence="2" id="KW-1185">Reference proteome</keyword>
<name>A0ABX7L9T9_9BACL</name>
<evidence type="ECO:0000313" key="2">
    <source>
        <dbReference type="Proteomes" id="UP000663452"/>
    </source>
</evidence>
<sequence length="139" mass="15350">MVIKAKFASICPVCSKGIEVGSNVEWSKGQKATHAGCSKPQKKATKSSTPSLRVDIMEKGFHITGYNITPVMNGNITGFIQKTLINDEAKSFLLEKGYELVKIDSVRFEWCNVDRIKSDAEAGKIKAKRDSKGLIHVYN</sequence>
<gene>
    <name evidence="1" type="ORF">JRJ22_19745</name>
</gene>
<reference evidence="1 2" key="1">
    <citation type="submission" date="2021-02" db="EMBL/GenBank/DDBJ databases">
        <title>Paenibacillus tianjinensis sp. nov.</title>
        <authorList>
            <person name="Liu H."/>
        </authorList>
    </citation>
    <scope>NUCLEOTIDE SEQUENCE [LARGE SCALE GENOMIC DNA]</scope>
    <source>
        <strain evidence="1 2">TB2019</strain>
    </source>
</reference>
<dbReference type="EMBL" id="CP070969">
    <property type="protein sequence ID" value="QSF43498.1"/>
    <property type="molecule type" value="Genomic_DNA"/>
</dbReference>
<dbReference type="RefSeq" id="WP_206101131.1">
    <property type="nucleotide sequence ID" value="NZ_CP070969.1"/>
</dbReference>
<dbReference type="Proteomes" id="UP000663452">
    <property type="component" value="Chromosome"/>
</dbReference>